<feature type="binding site" evidence="12">
    <location>
        <position position="26"/>
    </location>
    <ligand>
        <name>S-adenosyl-L-methionine</name>
        <dbReference type="ChEBI" id="CHEBI:59789"/>
    </ligand>
</feature>
<sequence>MRDTFGRQIDYLRLSITDRCNLRCRYCMPDAGVPDLSHHDILSYEEMLRVARVAVDMGVRKIRVTGGEPLVRKGVIDFIARLSALPGRPEITLTTNGLLLADYACDLKAAGLSRVNVSLDTLRPERFLAITRREGLEPVLAGLEAAQRHGLTPLKINMVPIAGVNADEVADFARLTLKHPWDVRFIEFMPVAGDLDYGEKQRFAADRILGALAEQGKLEPISDSRPGSVARLYRYDGGLGRIGVISAVSRHFCGECNRLRVTADGRVRPCLFSVEELDLRTVLRSSDDDIHLKAVLASAVAAKPEKHLIGESDFKQGPRHMHGIGG</sequence>
<dbReference type="PANTHER" id="PTHR22960">
    <property type="entry name" value="MOLYBDOPTERIN COFACTOR SYNTHESIS PROTEIN A"/>
    <property type="match status" value="1"/>
</dbReference>
<dbReference type="PROSITE" id="PS51918">
    <property type="entry name" value="RADICAL_SAM"/>
    <property type="match status" value="1"/>
</dbReference>
<feature type="binding site" evidence="12">
    <location>
        <position position="20"/>
    </location>
    <ligand>
        <name>[4Fe-4S] cluster</name>
        <dbReference type="ChEBI" id="CHEBI:49883"/>
        <label>1</label>
        <note>4Fe-4S-S-AdoMet</note>
    </ligand>
</feature>
<dbReference type="Proteomes" id="UP000035036">
    <property type="component" value="Chromosome"/>
</dbReference>
<dbReference type="Pfam" id="PF06463">
    <property type="entry name" value="Mob_synth_C"/>
    <property type="match status" value="1"/>
</dbReference>
<evidence type="ECO:0000313" key="15">
    <source>
        <dbReference type="Proteomes" id="UP000035036"/>
    </source>
</evidence>
<keyword evidence="8 12" id="KW-0342">GTP-binding</keyword>
<feature type="binding site" evidence="12">
    <location>
        <position position="94"/>
    </location>
    <ligand>
        <name>GTP</name>
        <dbReference type="ChEBI" id="CHEBI:37565"/>
    </ligand>
</feature>
<keyword evidence="9 12" id="KW-0501">Molybdenum cofactor biosynthesis</keyword>
<name>A0A0B5FS78_9BACT</name>
<feature type="binding site" evidence="12">
    <location>
        <position position="67"/>
    </location>
    <ligand>
        <name>S-adenosyl-L-methionine</name>
        <dbReference type="ChEBI" id="CHEBI:59789"/>
    </ligand>
</feature>
<dbReference type="InterPro" id="IPR013483">
    <property type="entry name" value="MoaA"/>
</dbReference>
<dbReference type="InterPro" id="IPR058240">
    <property type="entry name" value="rSAM_sf"/>
</dbReference>
<dbReference type="GO" id="GO:0046872">
    <property type="term" value="F:metal ion binding"/>
    <property type="evidence" value="ECO:0007669"/>
    <property type="project" value="UniProtKB-KW"/>
</dbReference>
<dbReference type="CDD" id="cd01335">
    <property type="entry name" value="Radical_SAM"/>
    <property type="match status" value="1"/>
</dbReference>
<dbReference type="NCBIfam" id="TIGR02666">
    <property type="entry name" value="moaA"/>
    <property type="match status" value="1"/>
</dbReference>
<evidence type="ECO:0000256" key="8">
    <source>
        <dbReference type="ARBA" id="ARBA00023134"/>
    </source>
</evidence>
<dbReference type="OrthoDB" id="9763993at2"/>
<feature type="binding site" evidence="12">
    <location>
        <position position="24"/>
    </location>
    <ligand>
        <name>[4Fe-4S] cluster</name>
        <dbReference type="ChEBI" id="CHEBI:49883"/>
        <label>1</label>
        <note>4Fe-4S-S-AdoMet</note>
    </ligand>
</feature>
<dbReference type="SFLD" id="SFLDG01067">
    <property type="entry name" value="SPASM/twitch_domain_containing"/>
    <property type="match status" value="1"/>
</dbReference>
<keyword evidence="10 12" id="KW-0456">Lyase</keyword>
<feature type="binding site" evidence="12">
    <location>
        <position position="13"/>
    </location>
    <ligand>
        <name>GTP</name>
        <dbReference type="ChEBI" id="CHEBI:37565"/>
    </ligand>
</feature>
<dbReference type="InterPro" id="IPR013785">
    <property type="entry name" value="Aldolase_TIM"/>
</dbReference>
<dbReference type="GO" id="GO:1904047">
    <property type="term" value="F:S-adenosyl-L-methionine binding"/>
    <property type="evidence" value="ECO:0007669"/>
    <property type="project" value="UniProtKB-UniRule"/>
</dbReference>
<evidence type="ECO:0000256" key="9">
    <source>
        <dbReference type="ARBA" id="ARBA00023150"/>
    </source>
</evidence>
<dbReference type="Pfam" id="PF04055">
    <property type="entry name" value="Radical_SAM"/>
    <property type="match status" value="1"/>
</dbReference>
<evidence type="ECO:0000256" key="11">
    <source>
        <dbReference type="ARBA" id="ARBA00048697"/>
    </source>
</evidence>
<feature type="binding site" evidence="12">
    <location>
        <position position="27"/>
    </location>
    <ligand>
        <name>[4Fe-4S] cluster</name>
        <dbReference type="ChEBI" id="CHEBI:49883"/>
        <label>1</label>
        <note>4Fe-4S-S-AdoMet</note>
    </ligand>
</feature>
<dbReference type="InterPro" id="IPR007197">
    <property type="entry name" value="rSAM"/>
</dbReference>
<proteinExistence type="inferred from homology"/>
<dbReference type="GO" id="GO:0061798">
    <property type="term" value="F:GTP 3',8'-cyclase activity"/>
    <property type="evidence" value="ECO:0007669"/>
    <property type="project" value="UniProtKB-UniRule"/>
</dbReference>
<feature type="binding site" evidence="12">
    <location>
        <position position="155"/>
    </location>
    <ligand>
        <name>GTP</name>
        <dbReference type="ChEBI" id="CHEBI:37565"/>
    </ligand>
</feature>
<keyword evidence="3 12" id="KW-0949">S-adenosyl-L-methionine</keyword>
<dbReference type="HAMAP" id="MF_01225_B">
    <property type="entry name" value="MoaA_B"/>
    <property type="match status" value="1"/>
</dbReference>
<dbReference type="HOGENOM" id="CLU_009273_0_1_7"/>
<evidence type="ECO:0000256" key="6">
    <source>
        <dbReference type="ARBA" id="ARBA00023004"/>
    </source>
</evidence>
<dbReference type="PROSITE" id="PS01305">
    <property type="entry name" value="MOAA_NIFB_PQQE"/>
    <property type="match status" value="1"/>
</dbReference>
<evidence type="ECO:0000256" key="12">
    <source>
        <dbReference type="HAMAP-Rule" id="MF_01225"/>
    </source>
</evidence>
<evidence type="ECO:0000256" key="7">
    <source>
        <dbReference type="ARBA" id="ARBA00023014"/>
    </source>
</evidence>
<evidence type="ECO:0000256" key="10">
    <source>
        <dbReference type="ARBA" id="ARBA00023239"/>
    </source>
</evidence>
<dbReference type="InterPro" id="IPR006638">
    <property type="entry name" value="Elp3/MiaA/NifB-like_rSAM"/>
</dbReference>
<keyword evidence="7 12" id="KW-0411">Iron-sulfur</keyword>
<feature type="binding site" evidence="12">
    <location>
        <position position="270"/>
    </location>
    <ligand>
        <name>[4Fe-4S] cluster</name>
        <dbReference type="ChEBI" id="CHEBI:49883"/>
        <label>2</label>
        <note>4Fe-4S-substrate</note>
    </ligand>
</feature>
<dbReference type="GO" id="GO:0006777">
    <property type="term" value="P:Mo-molybdopterin cofactor biosynthetic process"/>
    <property type="evidence" value="ECO:0007669"/>
    <property type="project" value="UniProtKB-UniRule"/>
</dbReference>
<keyword evidence="5 12" id="KW-0547">Nucleotide-binding</keyword>
<dbReference type="PANTHER" id="PTHR22960:SF0">
    <property type="entry name" value="MOLYBDENUM COFACTOR BIOSYNTHESIS PROTEIN 1"/>
    <property type="match status" value="1"/>
</dbReference>
<evidence type="ECO:0000256" key="4">
    <source>
        <dbReference type="ARBA" id="ARBA00022723"/>
    </source>
</evidence>
<comment type="pathway">
    <text evidence="12">Cofactor biosynthesis; molybdopterin biosynthesis.</text>
</comment>
<feature type="binding site" evidence="12">
    <location>
        <position position="189"/>
    </location>
    <ligand>
        <name>S-adenosyl-L-methionine</name>
        <dbReference type="ChEBI" id="CHEBI:59789"/>
    </ligand>
</feature>
<feature type="binding site" evidence="12">
    <location>
        <position position="256"/>
    </location>
    <ligand>
        <name>[4Fe-4S] cluster</name>
        <dbReference type="ChEBI" id="CHEBI:49883"/>
        <label>2</label>
        <note>4Fe-4S-substrate</note>
    </ligand>
</feature>
<evidence type="ECO:0000256" key="5">
    <source>
        <dbReference type="ARBA" id="ARBA00022741"/>
    </source>
</evidence>
<gene>
    <name evidence="12" type="primary">moaA</name>
    <name evidence="14" type="ORF">GSUB_14465</name>
</gene>
<keyword evidence="15" id="KW-1185">Reference proteome</keyword>
<dbReference type="STRING" id="483547.GSUB_14465"/>
<feature type="binding site" evidence="12">
    <location>
        <position position="63"/>
    </location>
    <ligand>
        <name>GTP</name>
        <dbReference type="ChEBI" id="CHEBI:37565"/>
    </ligand>
</feature>
<keyword evidence="2 12" id="KW-0004">4Fe-4S</keyword>
<dbReference type="InterPro" id="IPR000385">
    <property type="entry name" value="MoaA_NifB_PqqE_Fe-S-bd_CS"/>
</dbReference>
<comment type="cofactor">
    <cofactor evidence="12">
        <name>[4Fe-4S] cluster</name>
        <dbReference type="ChEBI" id="CHEBI:49883"/>
    </cofactor>
    <text evidence="12">Binds 2 [4Fe-4S] clusters. Binds 1 [4Fe-4S] cluster coordinated with 3 cysteines and an exchangeable S-adenosyl-L-methionine and 1 [4Fe-4S] cluster coordinated with 3 cysteines and the GTP-derived substrate.</text>
</comment>
<dbReference type="KEGG" id="gsb:GSUB_14465"/>
<dbReference type="SUPFAM" id="SSF102114">
    <property type="entry name" value="Radical SAM enzymes"/>
    <property type="match status" value="1"/>
</dbReference>
<dbReference type="SMART" id="SM00729">
    <property type="entry name" value="Elp3"/>
    <property type="match status" value="1"/>
</dbReference>
<accession>A0A0B5FS78</accession>
<dbReference type="SFLD" id="SFLDG01383">
    <property type="entry name" value="cyclic_pyranopterin_phosphate"/>
    <property type="match status" value="1"/>
</dbReference>
<keyword evidence="4 12" id="KW-0479">Metal-binding</keyword>
<dbReference type="GO" id="GO:0051539">
    <property type="term" value="F:4 iron, 4 sulfur cluster binding"/>
    <property type="evidence" value="ECO:0007669"/>
    <property type="project" value="UniProtKB-UniRule"/>
</dbReference>
<dbReference type="EMBL" id="CP010311">
    <property type="protein sequence ID" value="AJF07509.1"/>
    <property type="molecule type" value="Genomic_DNA"/>
</dbReference>
<dbReference type="AlphaFoldDB" id="A0A0B5FS78"/>
<dbReference type="CDD" id="cd21117">
    <property type="entry name" value="Twitch_MoaA"/>
    <property type="match status" value="1"/>
</dbReference>
<evidence type="ECO:0000256" key="1">
    <source>
        <dbReference type="ARBA" id="ARBA00012167"/>
    </source>
</evidence>
<evidence type="ECO:0000313" key="14">
    <source>
        <dbReference type="EMBL" id="AJF07509.1"/>
    </source>
</evidence>
<dbReference type="SFLD" id="SFLDG01386">
    <property type="entry name" value="main_SPASM_domain-containing"/>
    <property type="match status" value="1"/>
</dbReference>
<dbReference type="InterPro" id="IPR050105">
    <property type="entry name" value="MoCo_biosynth_MoaA/MoaC"/>
</dbReference>
<feature type="binding site" evidence="12">
    <location>
        <begin position="258"/>
        <end position="260"/>
    </location>
    <ligand>
        <name>GTP</name>
        <dbReference type="ChEBI" id="CHEBI:37565"/>
    </ligand>
</feature>
<comment type="catalytic activity">
    <reaction evidence="11 12">
        <text>GTP + AH2 + S-adenosyl-L-methionine = (8S)-3',8-cyclo-7,8-dihydroguanosine 5'-triphosphate + 5'-deoxyadenosine + L-methionine + A + H(+)</text>
        <dbReference type="Rhea" id="RHEA:49576"/>
        <dbReference type="ChEBI" id="CHEBI:13193"/>
        <dbReference type="ChEBI" id="CHEBI:15378"/>
        <dbReference type="ChEBI" id="CHEBI:17319"/>
        <dbReference type="ChEBI" id="CHEBI:17499"/>
        <dbReference type="ChEBI" id="CHEBI:37565"/>
        <dbReference type="ChEBI" id="CHEBI:57844"/>
        <dbReference type="ChEBI" id="CHEBI:59789"/>
        <dbReference type="ChEBI" id="CHEBI:131766"/>
        <dbReference type="EC" id="4.1.99.22"/>
    </reaction>
</comment>
<dbReference type="InterPro" id="IPR010505">
    <property type="entry name" value="MoaA_twitch"/>
</dbReference>
<dbReference type="EC" id="4.1.99.22" evidence="1 12"/>
<dbReference type="UniPathway" id="UPA00344"/>
<dbReference type="GO" id="GO:0005525">
    <property type="term" value="F:GTP binding"/>
    <property type="evidence" value="ECO:0007669"/>
    <property type="project" value="UniProtKB-UniRule"/>
</dbReference>
<dbReference type="RefSeq" id="WP_040201420.1">
    <property type="nucleotide sequence ID" value="NZ_CP010311.1"/>
</dbReference>
<dbReference type="GO" id="GO:0061799">
    <property type="term" value="F:cyclic pyranopterin monophosphate synthase activity"/>
    <property type="evidence" value="ECO:0007669"/>
    <property type="project" value="TreeGrafter"/>
</dbReference>
<evidence type="ECO:0000256" key="2">
    <source>
        <dbReference type="ARBA" id="ARBA00022485"/>
    </source>
</evidence>
<feature type="domain" description="Radical SAM core" evidence="13">
    <location>
        <begin position="4"/>
        <end position="219"/>
    </location>
</feature>
<comment type="subunit">
    <text evidence="12">Monomer and homodimer.</text>
</comment>
<evidence type="ECO:0000259" key="13">
    <source>
        <dbReference type="PROSITE" id="PS51918"/>
    </source>
</evidence>
<evidence type="ECO:0000256" key="3">
    <source>
        <dbReference type="ARBA" id="ARBA00022691"/>
    </source>
</evidence>
<dbReference type="InterPro" id="IPR040064">
    <property type="entry name" value="MoaA-like"/>
</dbReference>
<organism evidence="14 15">
    <name type="scientific">Geoalkalibacter subterraneus</name>
    <dbReference type="NCBI Taxonomy" id="483547"/>
    <lineage>
        <taxon>Bacteria</taxon>
        <taxon>Pseudomonadati</taxon>
        <taxon>Thermodesulfobacteriota</taxon>
        <taxon>Desulfuromonadia</taxon>
        <taxon>Desulfuromonadales</taxon>
        <taxon>Geoalkalibacteraceae</taxon>
        <taxon>Geoalkalibacter</taxon>
    </lineage>
</organism>
<dbReference type="Gene3D" id="3.20.20.70">
    <property type="entry name" value="Aldolase class I"/>
    <property type="match status" value="1"/>
</dbReference>
<feature type="binding site" evidence="12">
    <location>
        <position position="118"/>
    </location>
    <ligand>
        <name>S-adenosyl-L-methionine</name>
        <dbReference type="ChEBI" id="CHEBI:59789"/>
    </ligand>
</feature>
<comment type="similarity">
    <text evidence="12">Belongs to the radical SAM superfamily. MoaA family.</text>
</comment>
<comment type="function">
    <text evidence="12">Catalyzes the cyclization of GTP to (8S)-3',8-cyclo-7,8-dihydroguanosine 5'-triphosphate.</text>
</comment>
<dbReference type="SFLD" id="SFLDS00029">
    <property type="entry name" value="Radical_SAM"/>
    <property type="match status" value="1"/>
</dbReference>
<protein>
    <recommendedName>
        <fullName evidence="1 12">GTP 3',8-cyclase</fullName>
        <ecNumber evidence="1 12">4.1.99.22</ecNumber>
    </recommendedName>
    <alternativeName>
        <fullName evidence="12">Molybdenum cofactor biosynthesis protein A</fullName>
    </alternativeName>
</protein>
<feature type="binding site" evidence="12">
    <location>
        <position position="253"/>
    </location>
    <ligand>
        <name>[4Fe-4S] cluster</name>
        <dbReference type="ChEBI" id="CHEBI:49883"/>
        <label>2</label>
        <note>4Fe-4S-substrate</note>
    </ligand>
</feature>
<keyword evidence="6 12" id="KW-0408">Iron</keyword>
<reference evidence="14 15" key="1">
    <citation type="journal article" date="2015" name="Genome Announc.">
        <title>Genomes of Geoalkalibacter ferrihydriticus Z-0531T and Geoalkalibacter subterraneus Red1T, Two Haloalkaliphilic Metal-Reducing Deltaproteobacteria.</title>
        <authorList>
            <person name="Badalamenti J.P."/>
            <person name="Krajmalnik-Brown R."/>
            <person name="Torres C.I."/>
            <person name="Bond D.R."/>
        </authorList>
    </citation>
    <scope>NUCLEOTIDE SEQUENCE [LARGE SCALE GENOMIC DNA]</scope>
    <source>
        <strain evidence="14 15">Red1</strain>
    </source>
</reference>